<dbReference type="STRING" id="1120976.SAMN03080606_02137"/>
<dbReference type="OrthoDB" id="1028168at2"/>
<sequence length="110" mass="11330">MTLPAIITTMAGGFIFPFLLRLIWGKMCEDWGSIGGYMAAGFIVGTTWCLNHGVGLMVQSGGAWVDMAFAAGAGLFVASALSGDNVPKGLTNLLFAIIGGTLGGFILSLL</sequence>
<name>A0A1G5HUR6_9FIRM</name>
<protein>
    <submittedName>
        <fullName evidence="2">Uncharacterized protein</fullName>
    </submittedName>
</protein>
<feature type="transmembrane region" description="Helical" evidence="1">
    <location>
        <begin position="64"/>
        <end position="83"/>
    </location>
</feature>
<evidence type="ECO:0000313" key="3">
    <source>
        <dbReference type="Proteomes" id="UP000198636"/>
    </source>
</evidence>
<proteinExistence type="predicted"/>
<keyword evidence="1" id="KW-1133">Transmembrane helix</keyword>
<keyword evidence="1" id="KW-0472">Membrane</keyword>
<dbReference type="Pfam" id="PF21846">
    <property type="entry name" value="DUF6905"/>
    <property type="match status" value="1"/>
</dbReference>
<feature type="transmembrane region" description="Helical" evidence="1">
    <location>
        <begin position="6"/>
        <end position="24"/>
    </location>
</feature>
<reference evidence="2 3" key="1">
    <citation type="submission" date="2016-10" db="EMBL/GenBank/DDBJ databases">
        <authorList>
            <person name="de Groot N.N."/>
        </authorList>
    </citation>
    <scope>NUCLEOTIDE SEQUENCE [LARGE SCALE GENOMIC DNA]</scope>
    <source>
        <strain evidence="2 3">DSM 18978</strain>
    </source>
</reference>
<dbReference type="AlphaFoldDB" id="A0A1G5HUR6"/>
<evidence type="ECO:0000256" key="1">
    <source>
        <dbReference type="SAM" id="Phobius"/>
    </source>
</evidence>
<keyword evidence="1" id="KW-0812">Transmembrane</keyword>
<organism evidence="2 3">
    <name type="scientific">Alkaliphilus peptidifermentans DSM 18978</name>
    <dbReference type="NCBI Taxonomy" id="1120976"/>
    <lineage>
        <taxon>Bacteria</taxon>
        <taxon>Bacillati</taxon>
        <taxon>Bacillota</taxon>
        <taxon>Clostridia</taxon>
        <taxon>Peptostreptococcales</taxon>
        <taxon>Natronincolaceae</taxon>
        <taxon>Alkaliphilus</taxon>
    </lineage>
</organism>
<dbReference type="Proteomes" id="UP000198636">
    <property type="component" value="Unassembled WGS sequence"/>
</dbReference>
<feature type="transmembrane region" description="Helical" evidence="1">
    <location>
        <begin position="90"/>
        <end position="109"/>
    </location>
</feature>
<evidence type="ECO:0000313" key="2">
    <source>
        <dbReference type="EMBL" id="SCY67229.1"/>
    </source>
</evidence>
<gene>
    <name evidence="2" type="ORF">SAMN03080606_02137</name>
</gene>
<dbReference type="InterPro" id="IPR054200">
    <property type="entry name" value="DUF6905"/>
</dbReference>
<dbReference type="EMBL" id="FMUS01000012">
    <property type="protein sequence ID" value="SCY67229.1"/>
    <property type="molecule type" value="Genomic_DNA"/>
</dbReference>
<dbReference type="RefSeq" id="WP_091543166.1">
    <property type="nucleotide sequence ID" value="NZ_FMUS01000012.1"/>
</dbReference>
<feature type="transmembrane region" description="Helical" evidence="1">
    <location>
        <begin position="36"/>
        <end position="58"/>
    </location>
</feature>
<keyword evidence="3" id="KW-1185">Reference proteome</keyword>
<accession>A0A1G5HUR6</accession>